<feature type="chain" id="PRO_5020801407" evidence="7">
    <location>
        <begin position="29"/>
        <end position="1108"/>
    </location>
</feature>
<keyword evidence="4" id="KW-0572">Peptidoglycan-anchor</keyword>
<dbReference type="Gene3D" id="3.40.50.410">
    <property type="entry name" value="von Willebrand factor, type A domain"/>
    <property type="match status" value="1"/>
</dbReference>
<dbReference type="OrthoDB" id="134475at2"/>
<dbReference type="Pfam" id="PF19403">
    <property type="entry name" value="SpaA_2"/>
    <property type="match status" value="2"/>
</dbReference>
<keyword evidence="6" id="KW-0472">Membrane</keyword>
<keyword evidence="11" id="KW-1185">Reference proteome</keyword>
<dbReference type="InterPro" id="IPR045826">
    <property type="entry name" value="SpaA_PFL_dom_2"/>
</dbReference>
<evidence type="ECO:0000256" key="2">
    <source>
        <dbReference type="ARBA" id="ARBA00022525"/>
    </source>
</evidence>
<dbReference type="PROSITE" id="PS50234">
    <property type="entry name" value="VWFA"/>
    <property type="match status" value="1"/>
</dbReference>
<evidence type="ECO:0000256" key="6">
    <source>
        <dbReference type="SAM" id="Phobius"/>
    </source>
</evidence>
<dbReference type="CDD" id="cd00198">
    <property type="entry name" value="vWFA"/>
    <property type="match status" value="1"/>
</dbReference>
<dbReference type="SUPFAM" id="SSF53300">
    <property type="entry name" value="vWA-like"/>
    <property type="match status" value="1"/>
</dbReference>
<evidence type="ECO:0000256" key="7">
    <source>
        <dbReference type="SAM" id="SignalP"/>
    </source>
</evidence>
<evidence type="ECO:0000256" key="3">
    <source>
        <dbReference type="ARBA" id="ARBA00022729"/>
    </source>
</evidence>
<dbReference type="PROSITE" id="PS50847">
    <property type="entry name" value="GRAM_POS_ANCHORING"/>
    <property type="match status" value="1"/>
</dbReference>
<keyword evidence="3 7" id="KW-0732">Signal</keyword>
<evidence type="ECO:0000313" key="10">
    <source>
        <dbReference type="EMBL" id="QAY69451.1"/>
    </source>
</evidence>
<sequence length="1108" mass="112241">MRSTLAVLTALTLLLWVLAPGQGGDAQAAVPEPAADSAVVSVRTGGDRTGVNAVAGLPGVVLQLFRGANGANPVTEAWGTCTSDDDGDCSFQVPDAQRGGDGTCTAADAGANCGDRFWVRQTSAPAGFFANPTLSTGAVGTGPNPPPTTALAYEFQTPAVYASQTSTTGQPGGSSTFMVSQAQNTGNASSGIWQQSRVDPPLPEQCGLDVAIILDLSLSVGAALPQLKSAADTFVDALTGTPSRMSLFSFSRVSPAAGTQNATAHHPISRTADAAEFKALYAGWALDNATNWDRGIAAAAEANEHYDVAVVITDGNPTLYSDPAQNNGTYTRFREVENGIFSANALKAQGTRVLAVGVGAGVSDPNAALNLQAISGTQPFTGANAETADYYQTADFAAAGEALQSLAFSKCMPSLTVVKAIVPPDGGIEDAVPAGAGWTFTADTADTDVLQGLPETLPTTADGTGAVNFPLAFGVDGSATVTVHEQQQDGYELVPQGEVNASCTLRSAEFPDGTPLEVANDGTDPASPGFSFTMGSATGVSCVVYNRAPTPPATLTVSKTWVVDGVAYPDGEQPPEIDADLWVDPPDGDPAPADGWGAGHQFFQGDTVGLAESVSFGSRDLCELVGATVTVDGAPPPVPFPAAMRDPADPDAPPAVDGFFDVALTAPTTTVEVTNTVTCRTLLTLTKIVLGGGTANPMSWTLSAAGPDGSGPSGPSTAPEVTDVEVTAGAPYVLAEAGGDPRYAQTDLRSTVTQYPGASGSAYCRTVAADDSFVSDVVDGLDGGVLPQLGQRTRCEFLNLTATLSLRKVVENADGEPDPPSAWSLTATPVGDDLPAGLGPVTVTGTAAGLGARFLVRPGVTYELTETAPPDALAGYTLADVRCGAGPVPRAAEPVTVQVDPLAGVLCTFRNVADPSSWTVAKSSDPATGSTVQPGDVITYTITATDLGGGAERPHDLTVTDDLAGVLDDATLDAGSISPSTGTASVTGASLTWSIPLLDGTATLTYRVVVDDDAYAATLTNVVTGGGVQPCPAAEPDCRTTTQVTPPEPVDPTPTPVPPPVSPPGAVPPSGGLPRTGAEIGLTALTAALLVGLGAAVRALRRRPGDKH</sequence>
<dbReference type="Proteomes" id="UP000292118">
    <property type="component" value="Chromosome"/>
</dbReference>
<dbReference type="InterPro" id="IPR057687">
    <property type="entry name" value="DUF7927"/>
</dbReference>
<dbReference type="InterPro" id="IPR019931">
    <property type="entry name" value="LPXTG_anchor"/>
</dbReference>
<dbReference type="KEGG" id="xya:ET471_04855"/>
<evidence type="ECO:0000313" key="11">
    <source>
        <dbReference type="Proteomes" id="UP000292118"/>
    </source>
</evidence>
<dbReference type="Pfam" id="PF25549">
    <property type="entry name" value="DUF7927"/>
    <property type="match status" value="1"/>
</dbReference>
<feature type="transmembrane region" description="Helical" evidence="6">
    <location>
        <begin position="1080"/>
        <end position="1100"/>
    </location>
</feature>
<keyword evidence="2" id="KW-0964">Secreted</keyword>
<keyword evidence="6" id="KW-0812">Transmembrane</keyword>
<feature type="region of interest" description="Disordered" evidence="5">
    <location>
        <begin position="1033"/>
        <end position="1077"/>
    </location>
</feature>
<gene>
    <name evidence="10" type="ORF">ET471_04855</name>
</gene>
<dbReference type="SMART" id="SM00327">
    <property type="entry name" value="VWA"/>
    <property type="match status" value="1"/>
</dbReference>
<name>A0A4V0YFZ7_9MICO</name>
<proteinExistence type="predicted"/>
<dbReference type="InterPro" id="IPR002035">
    <property type="entry name" value="VWF_A"/>
</dbReference>
<protein>
    <submittedName>
        <fullName evidence="10">VWA domain-containing protein</fullName>
    </submittedName>
</protein>
<evidence type="ECO:0000256" key="4">
    <source>
        <dbReference type="ARBA" id="ARBA00023088"/>
    </source>
</evidence>
<evidence type="ECO:0000259" key="8">
    <source>
        <dbReference type="PROSITE" id="PS50234"/>
    </source>
</evidence>
<keyword evidence="6" id="KW-1133">Transmembrane helix</keyword>
<evidence type="ECO:0000259" key="9">
    <source>
        <dbReference type="PROSITE" id="PS50847"/>
    </source>
</evidence>
<feature type="domain" description="Gram-positive cocci surface proteins LPxTG" evidence="9">
    <location>
        <begin position="1073"/>
        <end position="1108"/>
    </location>
</feature>
<dbReference type="AlphaFoldDB" id="A0A4V0YFZ7"/>
<feature type="signal peptide" evidence="7">
    <location>
        <begin position="1"/>
        <end position="28"/>
    </location>
</feature>
<reference evidence="10 11" key="1">
    <citation type="submission" date="2019-01" db="EMBL/GenBank/DDBJ databases">
        <title>Genome sequencing of strain FW10M-9.</title>
        <authorList>
            <person name="Heo J."/>
            <person name="Kim S.-J."/>
            <person name="Kim J.-S."/>
            <person name="Hong S.-B."/>
            <person name="Kwon S.-W."/>
        </authorList>
    </citation>
    <scope>NUCLEOTIDE SEQUENCE [LARGE SCALE GENOMIC DNA]</scope>
    <source>
        <strain evidence="10 11">FW10M-9</strain>
    </source>
</reference>
<accession>A0A4V0YFZ7</accession>
<feature type="compositionally biased region" description="Pro residues" evidence="5">
    <location>
        <begin position="1046"/>
        <end position="1067"/>
    </location>
</feature>
<keyword evidence="1" id="KW-0134">Cell wall</keyword>
<dbReference type="RefSeq" id="WP_129186851.1">
    <property type="nucleotide sequence ID" value="NZ_CP035493.1"/>
</dbReference>
<dbReference type="InterPro" id="IPR036465">
    <property type="entry name" value="vWFA_dom_sf"/>
</dbReference>
<feature type="domain" description="VWFA" evidence="8">
    <location>
        <begin position="209"/>
        <end position="406"/>
    </location>
</feature>
<dbReference type="EMBL" id="CP035493">
    <property type="protein sequence ID" value="QAY69451.1"/>
    <property type="molecule type" value="Genomic_DNA"/>
</dbReference>
<organism evidence="10 11">
    <name type="scientific">Xylanimonas protaetiae</name>
    <dbReference type="NCBI Taxonomy" id="2509457"/>
    <lineage>
        <taxon>Bacteria</taxon>
        <taxon>Bacillati</taxon>
        <taxon>Actinomycetota</taxon>
        <taxon>Actinomycetes</taxon>
        <taxon>Micrococcales</taxon>
        <taxon>Promicromonosporaceae</taxon>
        <taxon>Xylanimonas</taxon>
    </lineage>
</organism>
<evidence type="ECO:0000256" key="1">
    <source>
        <dbReference type="ARBA" id="ARBA00022512"/>
    </source>
</evidence>
<evidence type="ECO:0000256" key="5">
    <source>
        <dbReference type="SAM" id="MobiDB-lite"/>
    </source>
</evidence>